<gene>
    <name evidence="2" type="ORF">ACFQL7_21785</name>
</gene>
<evidence type="ECO:0000256" key="1">
    <source>
        <dbReference type="SAM" id="Phobius"/>
    </source>
</evidence>
<feature type="transmembrane region" description="Helical" evidence="1">
    <location>
        <begin position="126"/>
        <end position="149"/>
    </location>
</feature>
<keyword evidence="1" id="KW-0812">Transmembrane</keyword>
<feature type="transmembrane region" description="Helical" evidence="1">
    <location>
        <begin position="12"/>
        <end position="33"/>
    </location>
</feature>
<reference evidence="2 3" key="1">
    <citation type="journal article" date="2019" name="Int. J. Syst. Evol. Microbiol.">
        <title>The Global Catalogue of Microorganisms (GCM) 10K type strain sequencing project: providing services to taxonomists for standard genome sequencing and annotation.</title>
        <authorList>
            <consortium name="The Broad Institute Genomics Platform"/>
            <consortium name="The Broad Institute Genome Sequencing Center for Infectious Disease"/>
            <person name="Wu L."/>
            <person name="Ma J."/>
        </authorList>
    </citation>
    <scope>NUCLEOTIDE SEQUENCE [LARGE SCALE GENOMIC DNA]</scope>
    <source>
        <strain evidence="2 3">RDMS1</strain>
    </source>
</reference>
<protein>
    <recommendedName>
        <fullName evidence="4">DUF4149 domain-containing protein</fullName>
    </recommendedName>
</protein>
<proteinExistence type="predicted"/>
<feature type="transmembrane region" description="Helical" evidence="1">
    <location>
        <begin position="53"/>
        <end position="75"/>
    </location>
</feature>
<feature type="transmembrane region" description="Helical" evidence="1">
    <location>
        <begin position="87"/>
        <end position="106"/>
    </location>
</feature>
<accession>A0ABD5YW10</accession>
<keyword evidence="1" id="KW-0472">Membrane</keyword>
<keyword evidence="3" id="KW-1185">Reference proteome</keyword>
<dbReference type="AlphaFoldDB" id="A0ABD5YW10"/>
<dbReference type="GeneID" id="76201852"/>
<name>A0ABD5YW10_9EURY</name>
<evidence type="ECO:0000313" key="3">
    <source>
        <dbReference type="Proteomes" id="UP001596417"/>
    </source>
</evidence>
<organism evidence="2 3">
    <name type="scientific">Halocatena marina</name>
    <dbReference type="NCBI Taxonomy" id="2934937"/>
    <lineage>
        <taxon>Archaea</taxon>
        <taxon>Methanobacteriati</taxon>
        <taxon>Methanobacteriota</taxon>
        <taxon>Stenosarchaea group</taxon>
        <taxon>Halobacteria</taxon>
        <taxon>Halobacteriales</taxon>
        <taxon>Natronomonadaceae</taxon>
        <taxon>Halocatena</taxon>
    </lineage>
</organism>
<dbReference type="EMBL" id="JBHTAX010000004">
    <property type="protein sequence ID" value="MFC7192184.1"/>
    <property type="molecule type" value="Genomic_DNA"/>
</dbReference>
<dbReference type="Proteomes" id="UP001596417">
    <property type="component" value="Unassembled WGS sequence"/>
</dbReference>
<comment type="caution">
    <text evidence="2">The sequence shown here is derived from an EMBL/GenBank/DDBJ whole genome shotgun (WGS) entry which is preliminary data.</text>
</comment>
<evidence type="ECO:0000313" key="2">
    <source>
        <dbReference type="EMBL" id="MFC7192184.1"/>
    </source>
</evidence>
<evidence type="ECO:0008006" key="4">
    <source>
        <dbReference type="Google" id="ProtNLM"/>
    </source>
</evidence>
<dbReference type="RefSeq" id="WP_264556268.1">
    <property type="nucleotide sequence ID" value="NZ_CP109980.1"/>
</dbReference>
<keyword evidence="1" id="KW-1133">Transmembrane helix</keyword>
<sequence length="171" mass="19066">MQTDQSRTWNQSPVASFVSGAVLFSGIDVAIPYVLEGLRAPLILNYGISIPQWILFVGAAIALAVIYLRLGVPIVRSRVGEPLSQRAIILQTVVGIPLLLALVYLIEFGMLLSIQTVHLGVLRPQWIIRYLAWTTHLDVVFGVWGGLMLHWIRHQSRSSGPHTQNPPRDRQ</sequence>